<dbReference type="InterPro" id="IPR012337">
    <property type="entry name" value="RNaseH-like_sf"/>
</dbReference>
<gene>
    <name evidence="2" type="ORF">BG258_07220</name>
</gene>
<dbReference type="OrthoDB" id="9790530at2"/>
<dbReference type="InterPro" id="IPR036397">
    <property type="entry name" value="RNaseH_sf"/>
</dbReference>
<evidence type="ECO:0000313" key="3">
    <source>
        <dbReference type="Proteomes" id="UP000094784"/>
    </source>
</evidence>
<keyword evidence="2" id="KW-0378">Hydrolase</keyword>
<dbReference type="Gene3D" id="3.30.420.10">
    <property type="entry name" value="Ribonuclease H-like superfamily/Ribonuclease H"/>
    <property type="match status" value="1"/>
</dbReference>
<keyword evidence="2" id="KW-0269">Exonuclease</keyword>
<accession>A0A1E4R5H5</accession>
<dbReference type="Pfam" id="PF13482">
    <property type="entry name" value="RNase_H_2"/>
    <property type="match status" value="1"/>
</dbReference>
<dbReference type="GO" id="GO:0003676">
    <property type="term" value="F:nucleic acid binding"/>
    <property type="evidence" value="ECO:0007669"/>
    <property type="project" value="InterPro"/>
</dbReference>
<dbReference type="EMBL" id="MECQ01000001">
    <property type="protein sequence ID" value="ODV55707.1"/>
    <property type="molecule type" value="Genomic_DNA"/>
</dbReference>
<evidence type="ECO:0000259" key="1">
    <source>
        <dbReference type="Pfam" id="PF13482"/>
    </source>
</evidence>
<dbReference type="SUPFAM" id="SSF48452">
    <property type="entry name" value="TPR-like"/>
    <property type="match status" value="1"/>
</dbReference>
<keyword evidence="2" id="KW-0540">Nuclease</keyword>
<protein>
    <submittedName>
        <fullName evidence="2">Exonuclease</fullName>
    </submittedName>
</protein>
<dbReference type="InterPro" id="IPR011990">
    <property type="entry name" value="TPR-like_helical_dom_sf"/>
</dbReference>
<dbReference type="RefSeq" id="WP_069480765.1">
    <property type="nucleotide sequence ID" value="NZ_KV766182.1"/>
</dbReference>
<feature type="domain" description="YprB ribonuclease H-like" evidence="1">
    <location>
        <begin position="103"/>
        <end position="270"/>
    </location>
</feature>
<comment type="caution">
    <text evidence="2">The sequence shown here is derived from an EMBL/GenBank/DDBJ whole genome shotgun (WGS) entry which is preliminary data.</text>
</comment>
<evidence type="ECO:0000313" key="2">
    <source>
        <dbReference type="EMBL" id="ODV55707.1"/>
    </source>
</evidence>
<name>A0A1E4R5H5_9BACI</name>
<dbReference type="PANTHER" id="PTHR38462">
    <property type="entry name" value="EXONUCLEASE-LIKE PROTEIN"/>
    <property type="match status" value="1"/>
</dbReference>
<dbReference type="GO" id="GO:0004527">
    <property type="term" value="F:exonuclease activity"/>
    <property type="evidence" value="ECO:0007669"/>
    <property type="project" value="UniProtKB-KW"/>
</dbReference>
<reference evidence="2 3" key="1">
    <citation type="submission" date="2016-09" db="EMBL/GenBank/DDBJ databases">
        <title>Draft genome sequence of the soil isolate, Lysinibacillus fusiformis M5, a potential hypoxanthine producer.</title>
        <authorList>
            <person name="Gallegos-Monterrosa R."/>
            <person name="Maroti G."/>
            <person name="Balint B."/>
            <person name="Kovacs A.T."/>
        </authorList>
    </citation>
    <scope>NUCLEOTIDE SEQUENCE [LARGE SCALE GENOMIC DNA]</scope>
    <source>
        <strain evidence="2 3">M5</strain>
    </source>
</reference>
<dbReference type="PANTHER" id="PTHR38462:SF1">
    <property type="entry name" value="YPRB RIBONUCLEASE H-LIKE DOMAIN-CONTAINING PROTEIN"/>
    <property type="match status" value="1"/>
</dbReference>
<dbReference type="Gene3D" id="1.25.40.10">
    <property type="entry name" value="Tetratricopeptide repeat domain"/>
    <property type="match status" value="1"/>
</dbReference>
<dbReference type="AlphaFoldDB" id="A0A1E4R5H5"/>
<dbReference type="Proteomes" id="UP000094784">
    <property type="component" value="Unassembled WGS sequence"/>
</dbReference>
<dbReference type="InterPro" id="IPR038720">
    <property type="entry name" value="YprB_RNase_H-like_dom"/>
</dbReference>
<proteinExistence type="predicted"/>
<sequence>MSYENKILQMKKMLSKKTAAAHQKVEEPAYQKPARPSYTKRWEEAGLTVVENDFGIVFKRYVQYPFSFQHGHYQLQSFFDALKKWQDAAFEHPYALDFHEPVLFFDTETTGLKGVGTHIFLLGFLEVDKECFSLTQYILADPAHEAAFLFESKLWQKTATVITYNGKSFDWPQLETRWTLHQKTLPKLRSQRQIDLLHSSKRLWKNDMERLKLKSVEEEKLGFSRKGDIPGHLAPIIYLDAVKSGVPDALMKVLLHNEWDLLSLITLYSHSTQLLFEEGYEESAKTFTNIGKWYGDLKESSQSVRVLERVTTQFDALEAGNAQYYLALQHKKSKRYSEAIDAFVASLHFVESRTKLHVLEQLAILYEHQIKDYKQALYYTQQGIHLIQKNEQWRVEQKQKWVISWEKRLLRLGNKK</sequence>
<dbReference type="SUPFAM" id="SSF53098">
    <property type="entry name" value="Ribonuclease H-like"/>
    <property type="match status" value="1"/>
</dbReference>
<organism evidence="2 3">
    <name type="scientific">Lysinibacillus fusiformis</name>
    <dbReference type="NCBI Taxonomy" id="28031"/>
    <lineage>
        <taxon>Bacteria</taxon>
        <taxon>Bacillati</taxon>
        <taxon>Bacillota</taxon>
        <taxon>Bacilli</taxon>
        <taxon>Bacillales</taxon>
        <taxon>Bacillaceae</taxon>
        <taxon>Lysinibacillus</taxon>
    </lineage>
</organism>